<dbReference type="RefSeq" id="WP_007016906.1">
    <property type="nucleotide sequence ID" value="NZ_CH724113.1"/>
</dbReference>
<feature type="chain" id="PRO_5004195045" description="DUF2066 domain-containing protein" evidence="1">
    <location>
        <begin position="19"/>
        <end position="351"/>
    </location>
</feature>
<gene>
    <name evidence="2" type="ORF">RED65_08844</name>
</gene>
<dbReference type="HOGENOM" id="CLU_041769_1_0_6"/>
<name>Q1N6V7_9GAMM</name>
<evidence type="ECO:0008006" key="4">
    <source>
        <dbReference type="Google" id="ProtNLM"/>
    </source>
</evidence>
<organism evidence="2 3">
    <name type="scientific">Bermanella marisrubri</name>
    <dbReference type="NCBI Taxonomy" id="207949"/>
    <lineage>
        <taxon>Bacteria</taxon>
        <taxon>Pseudomonadati</taxon>
        <taxon>Pseudomonadota</taxon>
        <taxon>Gammaproteobacteria</taxon>
        <taxon>Oceanospirillales</taxon>
        <taxon>Oceanospirillaceae</taxon>
        <taxon>Bermanella</taxon>
    </lineage>
</organism>
<protein>
    <recommendedName>
        <fullName evidence="4">DUF2066 domain-containing protein</fullName>
    </recommendedName>
</protein>
<proteinExistence type="predicted"/>
<evidence type="ECO:0000256" key="1">
    <source>
        <dbReference type="SAM" id="SignalP"/>
    </source>
</evidence>
<dbReference type="EMBL" id="AAQH01000001">
    <property type="protein sequence ID" value="EAT13485.1"/>
    <property type="molecule type" value="Genomic_DNA"/>
</dbReference>
<dbReference type="Proteomes" id="UP000004263">
    <property type="component" value="Unassembled WGS sequence"/>
</dbReference>
<dbReference type="Pfam" id="PF09839">
    <property type="entry name" value="DUF2066"/>
    <property type="match status" value="1"/>
</dbReference>
<comment type="caution">
    <text evidence="2">The sequence shown here is derived from an EMBL/GenBank/DDBJ whole genome shotgun (WGS) entry which is preliminary data.</text>
</comment>
<accession>Q1N6V7</accession>
<dbReference type="STRING" id="207949.RED65_08844"/>
<dbReference type="InterPro" id="IPR018642">
    <property type="entry name" value="DUF2066"/>
</dbReference>
<keyword evidence="3" id="KW-1185">Reference proteome</keyword>
<sequence>MTRILLVLLVFCSMVSQAKEVDGLYEARILVPDQQADSRQLGAQQGLIEVLHKASGFPVDAENPAVIQALEIADQYLYQFSYERAEALPGNQNGVWLKMQFAKQSILSVIKRAEMPLWGANRPTVLTWIAIDEGDREVLTEASDEASTLPLQLAAKRRGLPIIMPVYDLEDSIKLPIEQLWGQFTGPILKASERYGAESVLVARIYKDNNGQWQGKWRFFFADREYEFIYSQENLSDLMLMGLTSAAEVLANAFAIKPGSTQKGRVSIQVNGVSSVQSYAKLTQYLERLAITRDVFISEIKQDKAFYDLTIGGSLQQFKKTLDLDKRLLPTEASEDDVLRGPNLLFFRWVP</sequence>
<reference evidence="2 3" key="1">
    <citation type="submission" date="2006-03" db="EMBL/GenBank/DDBJ databases">
        <authorList>
            <person name="Pinhassi J."/>
            <person name="Pedros-Alio C."/>
            <person name="Ferriera S."/>
            <person name="Johnson J."/>
            <person name="Kravitz S."/>
            <person name="Halpern A."/>
            <person name="Remington K."/>
            <person name="Beeson K."/>
            <person name="Tran B."/>
            <person name="Rogers Y.-H."/>
            <person name="Friedman R."/>
            <person name="Venter J.C."/>
        </authorList>
    </citation>
    <scope>NUCLEOTIDE SEQUENCE [LARGE SCALE GENOMIC DNA]</scope>
    <source>
        <strain evidence="2 3">RED65</strain>
    </source>
</reference>
<dbReference type="AlphaFoldDB" id="Q1N6V7"/>
<keyword evidence="1" id="KW-0732">Signal</keyword>
<dbReference type="OrthoDB" id="6195299at2"/>
<feature type="signal peptide" evidence="1">
    <location>
        <begin position="1"/>
        <end position="18"/>
    </location>
</feature>
<evidence type="ECO:0000313" key="2">
    <source>
        <dbReference type="EMBL" id="EAT13485.1"/>
    </source>
</evidence>
<evidence type="ECO:0000313" key="3">
    <source>
        <dbReference type="Proteomes" id="UP000004263"/>
    </source>
</evidence>